<reference evidence="11" key="1">
    <citation type="submission" date="2015-07" db="EMBL/GenBank/DDBJ databases">
        <authorList>
            <person name="Teixeira M.M."/>
            <person name="Souza R.C."/>
            <person name="Almeida L.G."/>
            <person name="Vicente V.A."/>
            <person name="de Hoog S."/>
            <person name="Bocca A.L."/>
            <person name="de Almeida S.R."/>
            <person name="Vasconcelos A.T."/>
            <person name="Felipe M.S."/>
        </authorList>
    </citation>
    <scope>NUCLEOTIDE SEQUENCE [LARGE SCALE GENOMIC DNA]</scope>
    <source>
        <strain evidence="11">KSF</strain>
    </source>
</reference>
<sequence>MHEILTLQLGQKSNYLATHFWNAQESYFTYSDHEQPVVDHDIHFRTGLGADGSETFTPRTVIYDLKGGFGTLRKFNALYEVLDDQPTTGIWDGTPSTQQQQPIEPSEYQRSLELGLPTRQLRAADVRYWSDFNRVFYHPRSVVQLNEYELNSQLMPFESWSAGEDLFQSLDKEFDLLDRDVRSFAEECDQMQGFQLFSGVDDAWGGFAARYLDSLRDEYGKTSVWVWGIEDQSRIVRVCSVHHYMKAAHQRQQKQLLRTCNAARSMRSIGQQASAYVRLAAPPAILPGYVHLDSASDWLTTALLCAGVESFTLPTRLNPGMGKRGSLSLLEDTLNTAGNQCLFELHASITSSMSGANGTLNGVPAEQQNGHGRGETADAAEPSQLDLDYSPGLATPLTTRSSHVFAQVECLRDHLESEVRPLTTSPEERLRRRLNEESVVEIFQTSLQFPLLDTFPNTLFQTGRQGQQGLDISTALLCDSRMKDRLLDLRNTTFRLMPLDEREILYNDLTQLAQSYSIGWESGTDSGADDE</sequence>
<feature type="region of interest" description="Disordered" evidence="7">
    <location>
        <begin position="357"/>
        <end position="379"/>
    </location>
</feature>
<comment type="subcellular location">
    <subcellularLocation>
        <location evidence="2">Mitochondrion</location>
    </subcellularLocation>
</comment>
<dbReference type="OrthoDB" id="271881at2759"/>
<dbReference type="InterPro" id="IPR029209">
    <property type="entry name" value="DML1/Misato_tubulin"/>
</dbReference>
<dbReference type="AlphaFoldDB" id="A0A1C1CQW2"/>
<evidence type="ECO:0000313" key="11">
    <source>
        <dbReference type="Proteomes" id="UP000094526"/>
    </source>
</evidence>
<comment type="function">
    <text evidence="1">Involved in the partitioning of the mitochondrial organelle and mitochondrial DNA (mtDNA) inheritance.</text>
</comment>
<feature type="domain" description="Misato Segment II tubulin-like" evidence="8">
    <location>
        <begin position="2"/>
        <end position="113"/>
    </location>
</feature>
<evidence type="ECO:0000256" key="2">
    <source>
        <dbReference type="ARBA" id="ARBA00004173"/>
    </source>
</evidence>
<evidence type="ECO:0000256" key="3">
    <source>
        <dbReference type="ARBA" id="ARBA00008507"/>
    </source>
</evidence>
<evidence type="ECO:0000256" key="7">
    <source>
        <dbReference type="SAM" id="MobiDB-lite"/>
    </source>
</evidence>
<dbReference type="VEuPathDB" id="FungiDB:G647_09518"/>
<keyword evidence="6" id="KW-0496">Mitochondrion</keyword>
<evidence type="ECO:0000256" key="6">
    <source>
        <dbReference type="ARBA" id="ARBA00023128"/>
    </source>
</evidence>
<dbReference type="InterPro" id="IPR049942">
    <property type="entry name" value="DML1/Misato"/>
</dbReference>
<gene>
    <name evidence="10" type="primary">dml1</name>
    <name evidence="10" type="ORF">CLCR_08329</name>
</gene>
<comment type="caution">
    <text evidence="10">The sequence shown here is derived from an EMBL/GenBank/DDBJ whole genome shotgun (WGS) entry which is preliminary data.</text>
</comment>
<dbReference type="GO" id="GO:0007005">
    <property type="term" value="P:mitochondrion organization"/>
    <property type="evidence" value="ECO:0007669"/>
    <property type="project" value="InterPro"/>
</dbReference>
<dbReference type="InterPro" id="IPR036525">
    <property type="entry name" value="Tubulin/FtsZ_GTPase_sf"/>
</dbReference>
<protein>
    <recommendedName>
        <fullName evidence="4">Protein DML1</fullName>
    </recommendedName>
    <alternativeName>
        <fullName evidence="5">Protein dml1</fullName>
    </alternativeName>
</protein>
<dbReference type="Proteomes" id="UP000094526">
    <property type="component" value="Unassembled WGS sequence"/>
</dbReference>
<evidence type="ECO:0000256" key="5">
    <source>
        <dbReference type="ARBA" id="ARBA00022030"/>
    </source>
</evidence>
<proteinExistence type="inferred from homology"/>
<evidence type="ECO:0000313" key="10">
    <source>
        <dbReference type="EMBL" id="OCT50873.1"/>
    </source>
</evidence>
<name>A0A1C1CQW2_9EURO</name>
<dbReference type="Gene3D" id="3.40.50.1440">
    <property type="entry name" value="Tubulin/FtsZ, GTPase domain"/>
    <property type="match status" value="1"/>
</dbReference>
<evidence type="ECO:0000259" key="9">
    <source>
        <dbReference type="Pfam" id="PF14881"/>
    </source>
</evidence>
<dbReference type="VEuPathDB" id="FungiDB:CLCR_08329"/>
<organism evidence="10 11">
    <name type="scientific">Cladophialophora carrionii</name>
    <dbReference type="NCBI Taxonomy" id="86049"/>
    <lineage>
        <taxon>Eukaryota</taxon>
        <taxon>Fungi</taxon>
        <taxon>Dikarya</taxon>
        <taxon>Ascomycota</taxon>
        <taxon>Pezizomycotina</taxon>
        <taxon>Eurotiomycetes</taxon>
        <taxon>Chaetothyriomycetidae</taxon>
        <taxon>Chaetothyriales</taxon>
        <taxon>Herpotrichiellaceae</taxon>
        <taxon>Cladophialophora</taxon>
    </lineage>
</organism>
<dbReference type="PANTHER" id="PTHR13391:SF0">
    <property type="entry name" value="PROTEIN MISATO HOMOLOG 1"/>
    <property type="match status" value="1"/>
</dbReference>
<dbReference type="PANTHER" id="PTHR13391">
    <property type="entry name" value="MITOCHONDRIAL DISTRIBUTION REGULATOR MISATO"/>
    <property type="match status" value="1"/>
</dbReference>
<dbReference type="SUPFAM" id="SSF52490">
    <property type="entry name" value="Tubulin nucleotide-binding domain-like"/>
    <property type="match status" value="1"/>
</dbReference>
<dbReference type="GO" id="GO:0005739">
    <property type="term" value="C:mitochondrion"/>
    <property type="evidence" value="ECO:0007669"/>
    <property type="project" value="UniProtKB-SubCell"/>
</dbReference>
<keyword evidence="11" id="KW-1185">Reference proteome</keyword>
<feature type="domain" description="DML1/Misato tubulin" evidence="9">
    <location>
        <begin position="120"/>
        <end position="317"/>
    </location>
</feature>
<comment type="similarity">
    <text evidence="3">Belongs to the misato family.</text>
</comment>
<evidence type="ECO:0000256" key="1">
    <source>
        <dbReference type="ARBA" id="ARBA00003757"/>
    </source>
</evidence>
<dbReference type="InterPro" id="IPR019605">
    <property type="entry name" value="Misato_II_tubulin-like"/>
</dbReference>
<dbReference type="eggNOG" id="KOG2530">
    <property type="taxonomic scope" value="Eukaryota"/>
</dbReference>
<dbReference type="EMBL" id="LGRB01000009">
    <property type="protein sequence ID" value="OCT50873.1"/>
    <property type="molecule type" value="Genomic_DNA"/>
</dbReference>
<feature type="compositionally biased region" description="Polar residues" evidence="7">
    <location>
        <begin position="357"/>
        <end position="370"/>
    </location>
</feature>
<accession>A0A1C1CQW2</accession>
<evidence type="ECO:0000256" key="4">
    <source>
        <dbReference type="ARBA" id="ARBA00014097"/>
    </source>
</evidence>
<dbReference type="Pfam" id="PF10644">
    <property type="entry name" value="Misat_Tub_SegII"/>
    <property type="match status" value="1"/>
</dbReference>
<dbReference type="Pfam" id="PF14881">
    <property type="entry name" value="Tubulin_3"/>
    <property type="match status" value="1"/>
</dbReference>
<dbReference type="STRING" id="86049.A0A1C1CQW2"/>
<evidence type="ECO:0000259" key="8">
    <source>
        <dbReference type="Pfam" id="PF10644"/>
    </source>
</evidence>